<name>A0ABR9LS55_9ACTN</name>
<dbReference type="RefSeq" id="WP_264085969.1">
    <property type="nucleotide sequence ID" value="NZ_JADBEK010000001.1"/>
</dbReference>
<evidence type="ECO:0000313" key="2">
    <source>
        <dbReference type="EMBL" id="MBE1583492.1"/>
    </source>
</evidence>
<dbReference type="EMBL" id="JADBEK010000001">
    <property type="protein sequence ID" value="MBE1583492.1"/>
    <property type="molecule type" value="Genomic_DNA"/>
</dbReference>
<comment type="caution">
    <text evidence="2">The sequence shown here is derived from an EMBL/GenBank/DDBJ whole genome shotgun (WGS) entry which is preliminary data.</text>
</comment>
<sequence>MTVRRRPGQSTVMMDEGLVLLLAWGQYLALLGALAYVLLRRRA</sequence>
<evidence type="ECO:0000256" key="1">
    <source>
        <dbReference type="SAM" id="Phobius"/>
    </source>
</evidence>
<evidence type="ECO:0000313" key="3">
    <source>
        <dbReference type="Proteomes" id="UP000633509"/>
    </source>
</evidence>
<keyword evidence="1" id="KW-1133">Transmembrane helix</keyword>
<feature type="transmembrane region" description="Helical" evidence="1">
    <location>
        <begin position="20"/>
        <end position="39"/>
    </location>
</feature>
<proteinExistence type="predicted"/>
<gene>
    <name evidence="2" type="ORF">H4W80_001750</name>
</gene>
<accession>A0ABR9LS55</accession>
<keyword evidence="3" id="KW-1185">Reference proteome</keyword>
<reference evidence="2 3" key="1">
    <citation type="submission" date="2020-10" db="EMBL/GenBank/DDBJ databases">
        <title>Sequencing the genomes of 1000 actinobacteria strains.</title>
        <authorList>
            <person name="Klenk H.-P."/>
        </authorList>
    </citation>
    <scope>NUCLEOTIDE SEQUENCE [LARGE SCALE GENOMIC DNA]</scope>
    <source>
        <strain evidence="2 3">DSM 43173</strain>
    </source>
</reference>
<protein>
    <submittedName>
        <fullName evidence="2">Uncharacterized protein</fullName>
    </submittedName>
</protein>
<keyword evidence="1" id="KW-0472">Membrane</keyword>
<dbReference type="Proteomes" id="UP000633509">
    <property type="component" value="Unassembled WGS sequence"/>
</dbReference>
<organism evidence="2 3">
    <name type="scientific">Nonomuraea angiospora</name>
    <dbReference type="NCBI Taxonomy" id="46172"/>
    <lineage>
        <taxon>Bacteria</taxon>
        <taxon>Bacillati</taxon>
        <taxon>Actinomycetota</taxon>
        <taxon>Actinomycetes</taxon>
        <taxon>Streptosporangiales</taxon>
        <taxon>Streptosporangiaceae</taxon>
        <taxon>Nonomuraea</taxon>
    </lineage>
</organism>
<keyword evidence="1" id="KW-0812">Transmembrane</keyword>